<dbReference type="WBParaSite" id="EgrG_000087500">
    <property type="protein sequence ID" value="EgrG_000087500"/>
    <property type="gene ID" value="EgrG_000087500"/>
</dbReference>
<evidence type="ECO:0000313" key="3">
    <source>
        <dbReference type="Proteomes" id="UP000492820"/>
    </source>
</evidence>
<reference evidence="2" key="2">
    <citation type="submission" date="2014-06" db="EMBL/GenBank/DDBJ databases">
        <authorList>
            <person name="Aslett M."/>
        </authorList>
    </citation>
    <scope>NUCLEOTIDE SEQUENCE</scope>
</reference>
<feature type="compositionally biased region" description="Acidic residues" evidence="1">
    <location>
        <begin position="81"/>
        <end position="96"/>
    </location>
</feature>
<gene>
    <name evidence="2" type="ORF">EgrG_000087500</name>
</gene>
<name>A0A068X0D9_ECHGR</name>
<reference evidence="4" key="3">
    <citation type="submission" date="2020-10" db="UniProtKB">
        <authorList>
            <consortium name="WormBaseParasite"/>
        </authorList>
    </citation>
    <scope>IDENTIFICATION</scope>
</reference>
<evidence type="ECO:0000313" key="4">
    <source>
        <dbReference type="WBParaSite" id="EgrG_000087500"/>
    </source>
</evidence>
<feature type="compositionally biased region" description="Low complexity" evidence="1">
    <location>
        <begin position="24"/>
        <end position="43"/>
    </location>
</feature>
<organism evidence="2">
    <name type="scientific">Echinococcus granulosus</name>
    <name type="common">Hydatid tapeworm</name>
    <dbReference type="NCBI Taxonomy" id="6210"/>
    <lineage>
        <taxon>Eukaryota</taxon>
        <taxon>Metazoa</taxon>
        <taxon>Spiralia</taxon>
        <taxon>Lophotrochozoa</taxon>
        <taxon>Platyhelminthes</taxon>
        <taxon>Cestoda</taxon>
        <taxon>Eucestoda</taxon>
        <taxon>Cyclophyllidea</taxon>
        <taxon>Taeniidae</taxon>
        <taxon>Echinococcus</taxon>
        <taxon>Echinococcus granulosus group</taxon>
    </lineage>
</organism>
<evidence type="ECO:0000256" key="1">
    <source>
        <dbReference type="SAM" id="MobiDB-lite"/>
    </source>
</evidence>
<evidence type="ECO:0000313" key="2">
    <source>
        <dbReference type="EMBL" id="CDS23373.1"/>
    </source>
</evidence>
<proteinExistence type="predicted"/>
<dbReference type="AlphaFoldDB" id="A0A068X0D9"/>
<sequence length="130" mass="13949">MRAHIANRDVGQPRAALPSTEMVTTQQLQLQPLMTQPHQQQLQQHHHLHLSLPSTAGMLPHSKDDHEGVGGARGGGGGEGGGEDNDEDEDDDDDELLDAVALLVGHPMDTIEAFDGVELCGCLSSVKRYP</sequence>
<feature type="compositionally biased region" description="Gly residues" evidence="1">
    <location>
        <begin position="69"/>
        <end position="80"/>
    </location>
</feature>
<dbReference type="Proteomes" id="UP000492820">
    <property type="component" value="Unassembled WGS sequence"/>
</dbReference>
<accession>A0A068X0D9</accession>
<feature type="region of interest" description="Disordered" evidence="1">
    <location>
        <begin position="1"/>
        <end position="96"/>
    </location>
</feature>
<protein>
    <submittedName>
        <fullName evidence="2 4">Uncharacterized protein</fullName>
    </submittedName>
</protein>
<dbReference type="EMBL" id="LK028590">
    <property type="protein sequence ID" value="CDS23373.1"/>
    <property type="molecule type" value="Genomic_DNA"/>
</dbReference>
<reference evidence="2 3" key="1">
    <citation type="journal article" date="2013" name="Nature">
        <title>The genomes of four tapeworm species reveal adaptations to parasitism.</title>
        <authorList>
            <person name="Tsai I.J."/>
            <person name="Zarowiecki M."/>
            <person name="Holroyd N."/>
            <person name="Garciarrubio A."/>
            <person name="Sanchez-Flores A."/>
            <person name="Brooks K.L."/>
            <person name="Tracey A."/>
            <person name="Bobes R.J."/>
            <person name="Fragoso G."/>
            <person name="Sciutto E."/>
            <person name="Aslett M."/>
            <person name="Beasley H."/>
            <person name="Bennett H.M."/>
            <person name="Cai J."/>
            <person name="Camicia F."/>
            <person name="Clark R."/>
            <person name="Cucher M."/>
            <person name="De Silva N."/>
            <person name="Day T.A."/>
            <person name="Deplazes P."/>
            <person name="Estrada K."/>
            <person name="Fernandez C."/>
            <person name="Holland P.W."/>
            <person name="Hou J."/>
            <person name="Hu S."/>
            <person name="Huckvale T."/>
            <person name="Hung S.S."/>
            <person name="Kamenetzky L."/>
            <person name="Keane J.A."/>
            <person name="Kiss F."/>
            <person name="Koziol U."/>
            <person name="Lambert O."/>
            <person name="Liu K."/>
            <person name="Luo X."/>
            <person name="Luo Y."/>
            <person name="Macchiaroli N."/>
            <person name="Nichol S."/>
            <person name="Paps J."/>
            <person name="Parkinson J."/>
            <person name="Pouchkina-Stantcheva N."/>
            <person name="Riddiford N."/>
            <person name="Rosenzvit M."/>
            <person name="Salinas G."/>
            <person name="Wasmuth J.D."/>
            <person name="Zamanian M."/>
            <person name="Zheng Y."/>
            <person name="Cai X."/>
            <person name="Soberon X."/>
            <person name="Olson P.D."/>
            <person name="Laclette J.P."/>
            <person name="Brehm K."/>
            <person name="Berriman M."/>
            <person name="Garciarrubio A."/>
            <person name="Bobes R.J."/>
            <person name="Fragoso G."/>
            <person name="Sanchez-Flores A."/>
            <person name="Estrada K."/>
            <person name="Cevallos M.A."/>
            <person name="Morett E."/>
            <person name="Gonzalez V."/>
            <person name="Portillo T."/>
            <person name="Ochoa-Leyva A."/>
            <person name="Jose M.V."/>
            <person name="Sciutto E."/>
            <person name="Landa A."/>
            <person name="Jimenez L."/>
            <person name="Valdes V."/>
            <person name="Carrero J.C."/>
            <person name="Larralde C."/>
            <person name="Morales-Montor J."/>
            <person name="Limon-Lason J."/>
            <person name="Soberon X."/>
            <person name="Laclette J.P."/>
        </authorList>
    </citation>
    <scope>NUCLEOTIDE SEQUENCE [LARGE SCALE GENOMIC DNA]</scope>
</reference>